<dbReference type="Pfam" id="PF04884">
    <property type="entry name" value="UVB_sens_prot"/>
    <property type="match status" value="1"/>
</dbReference>
<evidence type="ECO:0000256" key="5">
    <source>
        <dbReference type="ARBA" id="ARBA00023136"/>
    </source>
</evidence>
<evidence type="ECO:0000256" key="4">
    <source>
        <dbReference type="ARBA" id="ARBA00022989"/>
    </source>
</evidence>
<comment type="similarity">
    <text evidence="2">Belongs to the RUS1 family.</text>
</comment>
<keyword evidence="5" id="KW-0472">Membrane</keyword>
<gene>
    <name evidence="7" type="ORF">PM001_LOCUS18893</name>
</gene>
<evidence type="ECO:0000256" key="1">
    <source>
        <dbReference type="ARBA" id="ARBA00004370"/>
    </source>
</evidence>
<dbReference type="GO" id="GO:0016020">
    <property type="term" value="C:membrane"/>
    <property type="evidence" value="ECO:0007669"/>
    <property type="project" value="UniProtKB-SubCell"/>
</dbReference>
<dbReference type="EMBL" id="CAKLBY020000195">
    <property type="protein sequence ID" value="CAK7933743.1"/>
    <property type="molecule type" value="Genomic_DNA"/>
</dbReference>
<dbReference type="PANTHER" id="PTHR12770:SF31">
    <property type="entry name" value="RUS FAMILY MEMBER 1"/>
    <property type="match status" value="1"/>
</dbReference>
<comment type="caution">
    <text evidence="7">The sequence shown here is derived from an EMBL/GenBank/DDBJ whole genome shotgun (WGS) entry which is preliminary data.</text>
</comment>
<dbReference type="InterPro" id="IPR006968">
    <property type="entry name" value="RUS_fam"/>
</dbReference>
<keyword evidence="3" id="KW-0812">Transmembrane</keyword>
<sequence length="68" mass="7424">MHRVVNVKLYHWQKLTPTLCGVAVGATRSSLVTHFAKRDNMADCAAKEGSQETAVKLCGLIVGIYCTM</sequence>
<dbReference type="Proteomes" id="UP001162060">
    <property type="component" value="Unassembled WGS sequence"/>
</dbReference>
<evidence type="ECO:0000313" key="7">
    <source>
        <dbReference type="EMBL" id="CAK7933743.1"/>
    </source>
</evidence>
<organism evidence="7 8">
    <name type="scientific">Peronospora matthiolae</name>
    <dbReference type="NCBI Taxonomy" id="2874970"/>
    <lineage>
        <taxon>Eukaryota</taxon>
        <taxon>Sar</taxon>
        <taxon>Stramenopiles</taxon>
        <taxon>Oomycota</taxon>
        <taxon>Peronosporomycetes</taxon>
        <taxon>Peronosporales</taxon>
        <taxon>Peronosporaceae</taxon>
        <taxon>Peronospora</taxon>
    </lineage>
</organism>
<comment type="subcellular location">
    <subcellularLocation>
        <location evidence="1">Membrane</location>
    </subcellularLocation>
</comment>
<evidence type="ECO:0000256" key="2">
    <source>
        <dbReference type="ARBA" id="ARBA00007558"/>
    </source>
</evidence>
<name>A0AAV1UJ95_9STRA</name>
<dbReference type="InterPro" id="IPR054549">
    <property type="entry name" value="UVB_sens_RUS_dom"/>
</dbReference>
<accession>A0AAV1UJ95</accession>
<proteinExistence type="inferred from homology"/>
<evidence type="ECO:0000313" key="8">
    <source>
        <dbReference type="Proteomes" id="UP001162060"/>
    </source>
</evidence>
<keyword evidence="4" id="KW-1133">Transmembrane helix</keyword>
<dbReference type="PANTHER" id="PTHR12770">
    <property type="entry name" value="RUS1 FAMILY PROTEIN C16ORF58"/>
    <property type="match status" value="1"/>
</dbReference>
<evidence type="ECO:0000259" key="6">
    <source>
        <dbReference type="Pfam" id="PF04884"/>
    </source>
</evidence>
<protein>
    <recommendedName>
        <fullName evidence="6">Protein root UVB sensitive/RUS domain-containing protein</fullName>
    </recommendedName>
</protein>
<feature type="domain" description="Protein root UVB sensitive/RUS" evidence="6">
    <location>
        <begin position="15"/>
        <end position="66"/>
    </location>
</feature>
<reference evidence="7" key="1">
    <citation type="submission" date="2024-01" db="EMBL/GenBank/DDBJ databases">
        <authorList>
            <person name="Webb A."/>
        </authorList>
    </citation>
    <scope>NUCLEOTIDE SEQUENCE</scope>
    <source>
        <strain evidence="7">Pm1</strain>
    </source>
</reference>
<dbReference type="AlphaFoldDB" id="A0AAV1UJ95"/>
<evidence type="ECO:0000256" key="3">
    <source>
        <dbReference type="ARBA" id="ARBA00022692"/>
    </source>
</evidence>